<dbReference type="OrthoDB" id="8479357at2"/>
<dbReference type="AlphaFoldDB" id="A0A366DM71"/>
<dbReference type="InterPro" id="IPR000847">
    <property type="entry name" value="LysR_HTH_N"/>
</dbReference>
<dbReference type="GO" id="GO:0003677">
    <property type="term" value="F:DNA binding"/>
    <property type="evidence" value="ECO:0007669"/>
    <property type="project" value="UniProtKB-KW"/>
</dbReference>
<dbReference type="RefSeq" id="WP_113946291.1">
    <property type="nucleotide sequence ID" value="NZ_JBHEEG010000014.1"/>
</dbReference>
<keyword evidence="7" id="KW-1185">Reference proteome</keyword>
<dbReference type="PRINTS" id="PR00039">
    <property type="entry name" value="HTHLYSR"/>
</dbReference>
<dbReference type="GO" id="GO:0003700">
    <property type="term" value="F:DNA-binding transcription factor activity"/>
    <property type="evidence" value="ECO:0007669"/>
    <property type="project" value="InterPro"/>
</dbReference>
<keyword evidence="3" id="KW-0238">DNA-binding</keyword>
<feature type="domain" description="HTH lysR-type" evidence="5">
    <location>
        <begin position="1"/>
        <end position="58"/>
    </location>
</feature>
<dbReference type="Pfam" id="PF03466">
    <property type="entry name" value="LysR_substrate"/>
    <property type="match status" value="1"/>
</dbReference>
<dbReference type="PANTHER" id="PTHR30419">
    <property type="entry name" value="HTH-TYPE TRANSCRIPTIONAL REGULATOR YBHD"/>
    <property type="match status" value="1"/>
</dbReference>
<dbReference type="EMBL" id="QNRH01000014">
    <property type="protein sequence ID" value="RBO90404.1"/>
    <property type="molecule type" value="Genomic_DNA"/>
</dbReference>
<keyword evidence="4" id="KW-0804">Transcription</keyword>
<evidence type="ECO:0000259" key="5">
    <source>
        <dbReference type="PROSITE" id="PS50931"/>
    </source>
</evidence>
<comment type="caution">
    <text evidence="6">The sequence shown here is derived from an EMBL/GenBank/DDBJ whole genome shotgun (WGS) entry which is preliminary data.</text>
</comment>
<name>A0A366DM71_9HYPH</name>
<dbReference type="InterPro" id="IPR005119">
    <property type="entry name" value="LysR_subst-bd"/>
</dbReference>
<evidence type="ECO:0000256" key="1">
    <source>
        <dbReference type="ARBA" id="ARBA00009437"/>
    </source>
</evidence>
<dbReference type="InterPro" id="IPR036390">
    <property type="entry name" value="WH_DNA-bd_sf"/>
</dbReference>
<dbReference type="Gene3D" id="1.10.10.10">
    <property type="entry name" value="Winged helix-like DNA-binding domain superfamily/Winged helix DNA-binding domain"/>
    <property type="match status" value="1"/>
</dbReference>
<comment type="similarity">
    <text evidence="1">Belongs to the LysR transcriptional regulatory family.</text>
</comment>
<dbReference type="InterPro" id="IPR036388">
    <property type="entry name" value="WH-like_DNA-bd_sf"/>
</dbReference>
<evidence type="ECO:0000313" key="6">
    <source>
        <dbReference type="EMBL" id="RBO90404.1"/>
    </source>
</evidence>
<protein>
    <submittedName>
        <fullName evidence="6">LysR family transcriptional regulator</fullName>
    </submittedName>
</protein>
<evidence type="ECO:0000256" key="3">
    <source>
        <dbReference type="ARBA" id="ARBA00023125"/>
    </source>
</evidence>
<proteinExistence type="inferred from homology"/>
<dbReference type="Gene3D" id="3.40.190.10">
    <property type="entry name" value="Periplasmic binding protein-like II"/>
    <property type="match status" value="2"/>
</dbReference>
<dbReference type="Pfam" id="PF00126">
    <property type="entry name" value="HTH_1"/>
    <property type="match status" value="1"/>
</dbReference>
<dbReference type="SUPFAM" id="SSF46785">
    <property type="entry name" value="Winged helix' DNA-binding domain"/>
    <property type="match status" value="1"/>
</dbReference>
<reference evidence="6 7" key="1">
    <citation type="submission" date="2018-06" db="EMBL/GenBank/DDBJ databases">
        <title>Genomic Encyclopedia of Type Strains, Phase IV (KMG-IV): sequencing the most valuable type-strain genomes for metagenomic binning, comparative biology and taxonomic classification.</title>
        <authorList>
            <person name="Goeker M."/>
        </authorList>
    </citation>
    <scope>NUCLEOTIDE SEQUENCE [LARGE SCALE GENOMIC DNA]</scope>
    <source>
        <strain evidence="6 7">DSM 25619</strain>
    </source>
</reference>
<dbReference type="CDD" id="cd05466">
    <property type="entry name" value="PBP2_LTTR_substrate"/>
    <property type="match status" value="1"/>
</dbReference>
<dbReference type="Proteomes" id="UP000252893">
    <property type="component" value="Unassembled WGS sequence"/>
</dbReference>
<accession>A0A366DM71</accession>
<dbReference type="InterPro" id="IPR050950">
    <property type="entry name" value="HTH-type_LysR_regulators"/>
</dbReference>
<dbReference type="PROSITE" id="PS50931">
    <property type="entry name" value="HTH_LYSR"/>
    <property type="match status" value="1"/>
</dbReference>
<evidence type="ECO:0000256" key="2">
    <source>
        <dbReference type="ARBA" id="ARBA00023015"/>
    </source>
</evidence>
<gene>
    <name evidence="6" type="ORF">DFR47_11415</name>
</gene>
<keyword evidence="2" id="KW-0805">Transcription regulation</keyword>
<dbReference type="FunFam" id="1.10.10.10:FF:000001">
    <property type="entry name" value="LysR family transcriptional regulator"/>
    <property type="match status" value="1"/>
</dbReference>
<sequence length="304" mass="33523">MELRQLNYFIAAYEEGSITRAAQRLNIVQPAISQQLAKLEAELGGALFQRTPTGLRPTFLGDDAYRLLRPLVHQLQSARHDLSADRSRIGGALAIGAIASMAMEILPETLIALGAQYPDVTFRVTGGYSAEMLEMLRIGKIDIAIINHTDNRRTDFVEIELFNERLAFICAPDHPVAMQNGRIRASDVKRLVLPTTRHGLRDVISIAARAAALNLDPQLECDEIATLEKFVEHGGYVTILPPIALLSALTEGRLIALPIAPGVRRRVVCAYSNSRPLSRAAEVFIRGLRQRLNDVPKDLISVHP</sequence>
<dbReference type="GO" id="GO:0005829">
    <property type="term" value="C:cytosol"/>
    <property type="evidence" value="ECO:0007669"/>
    <property type="project" value="TreeGrafter"/>
</dbReference>
<evidence type="ECO:0000313" key="7">
    <source>
        <dbReference type="Proteomes" id="UP000252893"/>
    </source>
</evidence>
<evidence type="ECO:0000256" key="4">
    <source>
        <dbReference type="ARBA" id="ARBA00023163"/>
    </source>
</evidence>
<organism evidence="6 7">
    <name type="scientific">Pseudochrobactrum asaccharolyticum</name>
    <dbReference type="NCBI Taxonomy" id="354351"/>
    <lineage>
        <taxon>Bacteria</taxon>
        <taxon>Pseudomonadati</taxon>
        <taxon>Pseudomonadota</taxon>
        <taxon>Alphaproteobacteria</taxon>
        <taxon>Hyphomicrobiales</taxon>
        <taxon>Brucellaceae</taxon>
        <taxon>Pseudochrobactrum</taxon>
    </lineage>
</organism>
<dbReference type="SUPFAM" id="SSF53850">
    <property type="entry name" value="Periplasmic binding protein-like II"/>
    <property type="match status" value="1"/>
</dbReference>